<dbReference type="Proteomes" id="UP000448575">
    <property type="component" value="Unassembled WGS sequence"/>
</dbReference>
<evidence type="ECO:0000313" key="1">
    <source>
        <dbReference type="EMBL" id="MYN02867.1"/>
    </source>
</evidence>
<organism evidence="1 2">
    <name type="scientific">Pseudoduganella guangdongensis</name>
    <dbReference type="NCBI Taxonomy" id="2692179"/>
    <lineage>
        <taxon>Bacteria</taxon>
        <taxon>Pseudomonadati</taxon>
        <taxon>Pseudomonadota</taxon>
        <taxon>Betaproteobacteria</taxon>
        <taxon>Burkholderiales</taxon>
        <taxon>Oxalobacteraceae</taxon>
        <taxon>Telluria group</taxon>
        <taxon>Pseudoduganella</taxon>
    </lineage>
</organism>
<protein>
    <submittedName>
        <fullName evidence="1">Uncharacterized protein</fullName>
    </submittedName>
</protein>
<comment type="caution">
    <text evidence="1">The sequence shown here is derived from an EMBL/GenBank/DDBJ whole genome shotgun (WGS) entry which is preliminary data.</text>
</comment>
<sequence length="150" mass="15684">MIPGGLLSPALAEGAELVVVSGYVAARAAGPVRVVLDRHGASILLVLASYEAVHWQLDVHPGTRLAGVVVSAYRDVMVAGQGSAPVYRLALPCATLVGSAPYMDLLRVLEARLGRRQVDIFRAYARLPEQVAVAGRCSVTAAGATAIRRA</sequence>
<gene>
    <name evidence="1" type="ORF">GTP41_12230</name>
</gene>
<evidence type="ECO:0000313" key="2">
    <source>
        <dbReference type="Proteomes" id="UP000448575"/>
    </source>
</evidence>
<proteinExistence type="predicted"/>
<dbReference type="AlphaFoldDB" id="A0A6N9HHV9"/>
<name>A0A6N9HHV9_9BURK</name>
<dbReference type="RefSeq" id="WP_161025839.1">
    <property type="nucleotide sequence ID" value="NZ_WWCJ01000007.1"/>
</dbReference>
<dbReference type="EMBL" id="WWCJ01000007">
    <property type="protein sequence ID" value="MYN02867.1"/>
    <property type="molecule type" value="Genomic_DNA"/>
</dbReference>
<accession>A0A6N9HHV9</accession>
<keyword evidence="2" id="KW-1185">Reference proteome</keyword>
<reference evidence="1 2" key="1">
    <citation type="submission" date="2019-12" db="EMBL/GenBank/DDBJ databases">
        <title>Novel species isolated from a subtropical stream in China.</title>
        <authorList>
            <person name="Lu H."/>
        </authorList>
    </citation>
    <scope>NUCLEOTIDE SEQUENCE [LARGE SCALE GENOMIC DNA]</scope>
    <source>
        <strain evidence="1 2">DS3</strain>
    </source>
</reference>